<keyword evidence="6" id="KW-1185">Reference proteome</keyword>
<dbReference type="GO" id="GO:0006529">
    <property type="term" value="P:asparagine biosynthetic process"/>
    <property type="evidence" value="ECO:0007669"/>
    <property type="project" value="InterPro"/>
</dbReference>
<evidence type="ECO:0000256" key="4">
    <source>
        <dbReference type="ARBA" id="ARBA00022840"/>
    </source>
</evidence>
<dbReference type="PANTHER" id="PTHR30073:SF5">
    <property type="entry name" value="ASPARTATE--AMMONIA LIGASE"/>
    <property type="match status" value="1"/>
</dbReference>
<dbReference type="InterPro" id="IPR004618">
    <property type="entry name" value="AsnA"/>
</dbReference>
<dbReference type="PIRSF" id="PIRSF001555">
    <property type="entry name" value="Asp_ammon_ligase"/>
    <property type="match status" value="1"/>
</dbReference>
<dbReference type="KEGG" id="shj:SHELI_v1c00190"/>
<evidence type="ECO:0000256" key="2">
    <source>
        <dbReference type="ARBA" id="ARBA00022598"/>
    </source>
</evidence>
<dbReference type="GO" id="GO:0005829">
    <property type="term" value="C:cytosol"/>
    <property type="evidence" value="ECO:0007669"/>
    <property type="project" value="TreeGrafter"/>
</dbReference>
<dbReference type="STRING" id="216938.SHELI_v1c00190"/>
<dbReference type="Proteomes" id="UP000094378">
    <property type="component" value="Chromosome"/>
</dbReference>
<keyword evidence="2" id="KW-0436">Ligase</keyword>
<dbReference type="EMBL" id="CP017015">
    <property type="protein sequence ID" value="AOG59974.1"/>
    <property type="molecule type" value="Genomic_DNA"/>
</dbReference>
<dbReference type="OrthoDB" id="9766088at2"/>
<protein>
    <submittedName>
        <fullName evidence="5">Asparagine synthetase AsnA</fullName>
    </submittedName>
</protein>
<dbReference type="PATRIC" id="fig|216938.3.peg.19"/>
<evidence type="ECO:0000256" key="1">
    <source>
        <dbReference type="ARBA" id="ARBA00022490"/>
    </source>
</evidence>
<dbReference type="SUPFAM" id="SSF55681">
    <property type="entry name" value="Class II aaRS and biotin synthetases"/>
    <property type="match status" value="1"/>
</dbReference>
<dbReference type="AlphaFoldDB" id="A0A1B3SJ63"/>
<dbReference type="PANTHER" id="PTHR30073">
    <property type="entry name" value="ASPARTATE--AMMONIA LIGASE"/>
    <property type="match status" value="1"/>
</dbReference>
<evidence type="ECO:0000313" key="5">
    <source>
        <dbReference type="EMBL" id="AOG59974.1"/>
    </source>
</evidence>
<proteinExistence type="predicted"/>
<name>A0A1B3SJ63_9MOLU</name>
<reference evidence="5 6" key="1">
    <citation type="submission" date="2016-08" db="EMBL/GenBank/DDBJ databases">
        <title>Complete genome sequence of Spiroplasma helicoides TABS-2 (DSM 22551).</title>
        <authorList>
            <person name="Shen W.-Y."/>
            <person name="Lo W.-S."/>
            <person name="Lai Y.-C."/>
            <person name="Kuo C.-H."/>
        </authorList>
    </citation>
    <scope>NUCLEOTIDE SEQUENCE [LARGE SCALE GENOMIC DNA]</scope>
    <source>
        <strain evidence="5 6">TABS-2</strain>
    </source>
</reference>
<dbReference type="Pfam" id="PF03590">
    <property type="entry name" value="AsnA"/>
    <property type="match status" value="1"/>
</dbReference>
<keyword evidence="1" id="KW-0963">Cytoplasm</keyword>
<dbReference type="GO" id="GO:0005524">
    <property type="term" value="F:ATP binding"/>
    <property type="evidence" value="ECO:0007669"/>
    <property type="project" value="UniProtKB-KW"/>
</dbReference>
<keyword evidence="4" id="KW-0067">ATP-binding</keyword>
<sequence>MKYGITLGYVSKLNSFETVKGIELIKNKIKSQLKKNFGLIEVSSAVVTDKNLWLNDDAQQTRRPIDFDISFNNSYGEVLQSNNKWRRNFLLEAEFEEKDKGIITDFFAIERDAEMTNTSSITFHELGMEILKSNYSIEEVNSCVTDIFKIINDIDNEVSEKFKKLTKKHFGNTLIFVTYKKLKELYPLLTFKERINKFGKDNGAFVLQEFVSQLFNQNNVGQFSSDVFDFSTYSKIYFYNTNCEKAVSIGYVSYSVDREKFKAQNSILKENQKTQTEYQNKLKSDLLPLTITSGIYVDRIVMAILEKQHIGEVTSSVWDQKFLNYCNTNNIKIF</sequence>
<accession>A0A1B3SJ63</accession>
<dbReference type="InterPro" id="IPR045864">
    <property type="entry name" value="aa-tRNA-synth_II/BPL/LPL"/>
</dbReference>
<keyword evidence="3" id="KW-0547">Nucleotide-binding</keyword>
<evidence type="ECO:0000313" key="6">
    <source>
        <dbReference type="Proteomes" id="UP000094378"/>
    </source>
</evidence>
<dbReference type="RefSeq" id="WP_069115759.1">
    <property type="nucleotide sequence ID" value="NZ_CP017015.1"/>
</dbReference>
<evidence type="ECO:0000256" key="3">
    <source>
        <dbReference type="ARBA" id="ARBA00022741"/>
    </source>
</evidence>
<dbReference type="GO" id="GO:0004071">
    <property type="term" value="F:aspartate-ammonia ligase activity"/>
    <property type="evidence" value="ECO:0007669"/>
    <property type="project" value="InterPro"/>
</dbReference>
<gene>
    <name evidence="5" type="primary">asnA</name>
    <name evidence="5" type="ORF">SHELI_v1c00190</name>
</gene>
<organism evidence="5 6">
    <name type="scientific">Spiroplasma helicoides</name>
    <dbReference type="NCBI Taxonomy" id="216938"/>
    <lineage>
        <taxon>Bacteria</taxon>
        <taxon>Bacillati</taxon>
        <taxon>Mycoplasmatota</taxon>
        <taxon>Mollicutes</taxon>
        <taxon>Entomoplasmatales</taxon>
        <taxon>Spiroplasmataceae</taxon>
        <taxon>Spiroplasma</taxon>
    </lineage>
</organism>
<dbReference type="Gene3D" id="3.30.930.10">
    <property type="entry name" value="Bira Bifunctional Protein, Domain 2"/>
    <property type="match status" value="1"/>
</dbReference>